<comment type="caution">
    <text evidence="2">The sequence shown here is derived from an EMBL/GenBank/DDBJ whole genome shotgun (WGS) entry which is preliminary data.</text>
</comment>
<feature type="compositionally biased region" description="Pro residues" evidence="1">
    <location>
        <begin position="188"/>
        <end position="201"/>
    </location>
</feature>
<evidence type="ECO:0000313" key="3">
    <source>
        <dbReference type="Proteomes" id="UP000334990"/>
    </source>
</evidence>
<dbReference type="Pfam" id="PF06078">
    <property type="entry name" value="DUF937"/>
    <property type="match status" value="1"/>
</dbReference>
<keyword evidence="3" id="KW-1185">Reference proteome</keyword>
<evidence type="ECO:0000256" key="1">
    <source>
        <dbReference type="SAM" id="MobiDB-lite"/>
    </source>
</evidence>
<gene>
    <name evidence="2" type="ORF">Acor_31340</name>
</gene>
<sequence>MQDDLFAKLGPQGIQQIAGLIGTDTESAKGAVQASLGTIMGGMAHQAENMEGAQSLRSAVDQHTDSDPFTNVTGLADDNDGRKILSHVLGDQGTDRAAQGISQFMGINSRTVSKVLTMVAPMVMAMLAKRLRQGMEPETMSKDLDRERQDMGSGLGDLLGGLLGAIFGDQDEERRQPDRSESGAIPMPGAPRQPRPQPPPRRSSNPDW</sequence>
<accession>A0A5M3VYQ0</accession>
<proteinExistence type="predicted"/>
<evidence type="ECO:0008006" key="4">
    <source>
        <dbReference type="Google" id="ProtNLM"/>
    </source>
</evidence>
<organism evidence="2 3">
    <name type="scientific">Acrocarpospora corrugata</name>
    <dbReference type="NCBI Taxonomy" id="35763"/>
    <lineage>
        <taxon>Bacteria</taxon>
        <taxon>Bacillati</taxon>
        <taxon>Actinomycetota</taxon>
        <taxon>Actinomycetes</taxon>
        <taxon>Streptosporangiales</taxon>
        <taxon>Streptosporangiaceae</taxon>
        <taxon>Acrocarpospora</taxon>
    </lineage>
</organism>
<feature type="compositionally biased region" description="Basic and acidic residues" evidence="1">
    <location>
        <begin position="172"/>
        <end position="181"/>
    </location>
</feature>
<reference evidence="2 3" key="1">
    <citation type="submission" date="2019-10" db="EMBL/GenBank/DDBJ databases">
        <title>Whole genome shotgun sequence of Acrocarpospora corrugata NBRC 13972.</title>
        <authorList>
            <person name="Ichikawa N."/>
            <person name="Kimura A."/>
            <person name="Kitahashi Y."/>
            <person name="Komaki H."/>
            <person name="Oguchi A."/>
        </authorList>
    </citation>
    <scope>NUCLEOTIDE SEQUENCE [LARGE SCALE GENOMIC DNA]</scope>
    <source>
        <strain evidence="2 3">NBRC 13972</strain>
    </source>
</reference>
<name>A0A5M3VYQ0_9ACTN</name>
<evidence type="ECO:0000313" key="2">
    <source>
        <dbReference type="EMBL" id="GES01070.1"/>
    </source>
</evidence>
<feature type="region of interest" description="Disordered" evidence="1">
    <location>
        <begin position="162"/>
        <end position="208"/>
    </location>
</feature>
<dbReference type="Proteomes" id="UP000334990">
    <property type="component" value="Unassembled WGS sequence"/>
</dbReference>
<protein>
    <recommendedName>
        <fullName evidence="4">DUF937 domain-containing protein</fullName>
    </recommendedName>
</protein>
<dbReference type="AlphaFoldDB" id="A0A5M3VYQ0"/>
<dbReference type="EMBL" id="BLAD01000048">
    <property type="protein sequence ID" value="GES01070.1"/>
    <property type="molecule type" value="Genomic_DNA"/>
</dbReference>
<dbReference type="InterPro" id="IPR009282">
    <property type="entry name" value="DUF937"/>
</dbReference>